<dbReference type="Proteomes" id="UP000198611">
    <property type="component" value="Unassembled WGS sequence"/>
</dbReference>
<feature type="compositionally biased region" description="Polar residues" evidence="1">
    <location>
        <begin position="8"/>
        <end position="17"/>
    </location>
</feature>
<dbReference type="AlphaFoldDB" id="A0A1I1VC23"/>
<accession>A0A1I1VC23</accession>
<evidence type="ECO:0000313" key="3">
    <source>
        <dbReference type="Proteomes" id="UP000198611"/>
    </source>
</evidence>
<dbReference type="EMBL" id="FOMJ01000009">
    <property type="protein sequence ID" value="SFD80572.1"/>
    <property type="molecule type" value="Genomic_DNA"/>
</dbReference>
<reference evidence="2 3" key="1">
    <citation type="submission" date="2016-10" db="EMBL/GenBank/DDBJ databases">
        <authorList>
            <person name="de Groot N.N."/>
        </authorList>
    </citation>
    <scope>NUCLEOTIDE SEQUENCE [LARGE SCALE GENOMIC DNA]</scope>
    <source>
        <strain evidence="2 3">HL3</strain>
    </source>
</reference>
<dbReference type="RefSeq" id="WP_159433080.1">
    <property type="nucleotide sequence ID" value="NZ_FOMJ01000009.1"/>
</dbReference>
<organism evidence="2 3">
    <name type="scientific">Thiohalospira halophila DSM 15071</name>
    <dbReference type="NCBI Taxonomy" id="1123397"/>
    <lineage>
        <taxon>Bacteria</taxon>
        <taxon>Pseudomonadati</taxon>
        <taxon>Pseudomonadota</taxon>
        <taxon>Gammaproteobacteria</taxon>
        <taxon>Thiohalospirales</taxon>
        <taxon>Thiohalospiraceae</taxon>
        <taxon>Thiohalospira</taxon>
    </lineage>
</organism>
<gene>
    <name evidence="2" type="ORF">SAMN05660831_02335</name>
</gene>
<feature type="region of interest" description="Disordered" evidence="1">
    <location>
        <begin position="1"/>
        <end position="53"/>
    </location>
</feature>
<name>A0A1I1VC23_9GAMM</name>
<evidence type="ECO:0000256" key="1">
    <source>
        <dbReference type="SAM" id="MobiDB-lite"/>
    </source>
</evidence>
<proteinExistence type="predicted"/>
<protein>
    <submittedName>
        <fullName evidence="2">Uncharacterized protein</fullName>
    </submittedName>
</protein>
<feature type="compositionally biased region" description="Basic and acidic residues" evidence="1">
    <location>
        <begin position="19"/>
        <end position="33"/>
    </location>
</feature>
<sequence>MIRIGPRGSQNRTTNTAEMKPEELRKIAQGETKHRARDRKRAQAALEHRGLAA</sequence>
<keyword evidence="3" id="KW-1185">Reference proteome</keyword>
<evidence type="ECO:0000313" key="2">
    <source>
        <dbReference type="EMBL" id="SFD80572.1"/>
    </source>
</evidence>